<dbReference type="AlphaFoldDB" id="A0A9N8RXD2"/>
<dbReference type="RefSeq" id="WP_228877669.1">
    <property type="nucleotide sequence ID" value="NZ_CAJQZC010000005.1"/>
</dbReference>
<dbReference type="Proteomes" id="UP000789704">
    <property type="component" value="Unassembled WGS sequence"/>
</dbReference>
<keyword evidence="2" id="KW-1185">Reference proteome</keyword>
<organism evidence="1 2">
    <name type="scientific">Paraburkholderia saeva</name>
    <dbReference type="NCBI Taxonomy" id="2777537"/>
    <lineage>
        <taxon>Bacteria</taxon>
        <taxon>Pseudomonadati</taxon>
        <taxon>Pseudomonadota</taxon>
        <taxon>Betaproteobacteria</taxon>
        <taxon>Burkholderiales</taxon>
        <taxon>Burkholderiaceae</taxon>
        <taxon>Paraburkholderia</taxon>
    </lineage>
</organism>
<dbReference type="EMBL" id="CAJQZC010000005">
    <property type="protein sequence ID" value="CAG4900610.1"/>
    <property type="molecule type" value="Genomic_DNA"/>
</dbReference>
<name>A0A9N8RXD2_9BURK</name>
<gene>
    <name evidence="1" type="ORF">LMG31841_02897</name>
</gene>
<reference evidence="1" key="1">
    <citation type="submission" date="2021-04" db="EMBL/GenBank/DDBJ databases">
        <authorList>
            <person name="Vanwijnsberghe S."/>
        </authorList>
    </citation>
    <scope>NUCLEOTIDE SEQUENCE</scope>
    <source>
        <strain evidence="1">LMG 31841</strain>
    </source>
</reference>
<evidence type="ECO:0000313" key="1">
    <source>
        <dbReference type="EMBL" id="CAG4900610.1"/>
    </source>
</evidence>
<accession>A0A9N8RXD2</accession>
<proteinExistence type="predicted"/>
<sequence length="125" mass="14100">MRSTNINQQQNQLVLDFEPGLTERFTSARECVAQGVYQRGLKRVAGDLDEAPGNLSVKLSDDPVRHFSLDMFERYVEKTGDLMPIYYLVEKFLGDKRNSKQAAVEQIQELGPQLIELLKKAGLAA</sequence>
<comment type="caution">
    <text evidence="1">The sequence shown here is derived from an EMBL/GenBank/DDBJ whole genome shotgun (WGS) entry which is preliminary data.</text>
</comment>
<protein>
    <submittedName>
        <fullName evidence="1">Uncharacterized protein</fullName>
    </submittedName>
</protein>
<evidence type="ECO:0000313" key="2">
    <source>
        <dbReference type="Proteomes" id="UP000789704"/>
    </source>
</evidence>